<dbReference type="Pfam" id="PF02263">
    <property type="entry name" value="GBP"/>
    <property type="match status" value="1"/>
</dbReference>
<dbReference type="InterPro" id="IPR036543">
    <property type="entry name" value="Guanylate-bd_C_sf"/>
</dbReference>
<feature type="region of interest" description="Disordered" evidence="6">
    <location>
        <begin position="1412"/>
        <end position="1432"/>
    </location>
</feature>
<gene>
    <name evidence="8" type="primary">Contig19010.g920</name>
    <name evidence="8" type="ORF">STYLEM_16585</name>
</gene>
<dbReference type="GO" id="GO:0005525">
    <property type="term" value="F:GTP binding"/>
    <property type="evidence" value="ECO:0007669"/>
    <property type="project" value="UniProtKB-KW"/>
</dbReference>
<evidence type="ECO:0000256" key="2">
    <source>
        <dbReference type="ARBA" id="ARBA00022801"/>
    </source>
</evidence>
<protein>
    <recommendedName>
        <fullName evidence="7">GB1/RHD3-type G domain-containing protein</fullName>
    </recommendedName>
</protein>
<feature type="region of interest" description="Disordered" evidence="6">
    <location>
        <begin position="1629"/>
        <end position="1679"/>
    </location>
</feature>
<keyword evidence="2" id="KW-0378">Hydrolase</keyword>
<dbReference type="SUPFAM" id="SSF48340">
    <property type="entry name" value="Interferon-induced guanylate-binding protein 1 (GBP1), C-terminal domain"/>
    <property type="match status" value="1"/>
</dbReference>
<feature type="domain" description="GB1/RHD3-type G" evidence="7">
    <location>
        <begin position="42"/>
        <end position="296"/>
    </location>
</feature>
<accession>A0A078AYI6</accession>
<dbReference type="OMA" id="ICKNECH"/>
<reference evidence="8 9" key="1">
    <citation type="submission" date="2014-06" db="EMBL/GenBank/DDBJ databases">
        <authorList>
            <person name="Swart Estienne"/>
        </authorList>
    </citation>
    <scope>NUCLEOTIDE SEQUENCE [LARGE SCALE GENOMIC DNA]</scope>
    <source>
        <strain evidence="8 9">130c</strain>
    </source>
</reference>
<organism evidence="8 9">
    <name type="scientific">Stylonychia lemnae</name>
    <name type="common">Ciliate</name>
    <dbReference type="NCBI Taxonomy" id="5949"/>
    <lineage>
        <taxon>Eukaryota</taxon>
        <taxon>Sar</taxon>
        <taxon>Alveolata</taxon>
        <taxon>Ciliophora</taxon>
        <taxon>Intramacronucleata</taxon>
        <taxon>Spirotrichea</taxon>
        <taxon>Stichotrichia</taxon>
        <taxon>Sporadotrichida</taxon>
        <taxon>Oxytrichidae</taxon>
        <taxon>Stylonychinae</taxon>
        <taxon>Stylonychia</taxon>
    </lineage>
</organism>
<evidence type="ECO:0000256" key="4">
    <source>
        <dbReference type="PROSITE-ProRule" id="PRU01052"/>
    </source>
</evidence>
<dbReference type="InterPro" id="IPR003191">
    <property type="entry name" value="Guanylate-bd/ATL_C"/>
</dbReference>
<dbReference type="FunFam" id="3.40.50.300:FF:001470">
    <property type="entry name" value="Interferon-induced guanylate-binding protein 1"/>
    <property type="match status" value="1"/>
</dbReference>
<evidence type="ECO:0000313" key="9">
    <source>
        <dbReference type="Proteomes" id="UP000039865"/>
    </source>
</evidence>
<dbReference type="PROSITE" id="PS51715">
    <property type="entry name" value="G_GB1_RHD3"/>
    <property type="match status" value="1"/>
</dbReference>
<keyword evidence="3" id="KW-0342">GTP-binding</keyword>
<keyword evidence="1" id="KW-0547">Nucleotide-binding</keyword>
<dbReference type="PANTHER" id="PTHR10751">
    <property type="entry name" value="GUANYLATE BINDING PROTEIN"/>
    <property type="match status" value="1"/>
</dbReference>
<evidence type="ECO:0000259" key="7">
    <source>
        <dbReference type="PROSITE" id="PS51715"/>
    </source>
</evidence>
<feature type="coiled-coil region" evidence="5">
    <location>
        <begin position="711"/>
        <end position="767"/>
    </location>
</feature>
<evidence type="ECO:0000256" key="6">
    <source>
        <dbReference type="SAM" id="MobiDB-lite"/>
    </source>
</evidence>
<feature type="compositionally biased region" description="Polar residues" evidence="6">
    <location>
        <begin position="1636"/>
        <end position="1679"/>
    </location>
</feature>
<comment type="similarity">
    <text evidence="4">Belongs to the TRAFAC class dynamin-like GTPase superfamily. GB1/RHD3 GTPase family.</text>
</comment>
<name>A0A078AYI6_STYLE</name>
<dbReference type="Gene3D" id="3.40.50.300">
    <property type="entry name" value="P-loop containing nucleotide triphosphate hydrolases"/>
    <property type="match status" value="1"/>
</dbReference>
<dbReference type="InterPro" id="IPR027417">
    <property type="entry name" value="P-loop_NTPase"/>
</dbReference>
<dbReference type="GO" id="GO:0003924">
    <property type="term" value="F:GTPase activity"/>
    <property type="evidence" value="ECO:0007669"/>
    <property type="project" value="InterPro"/>
</dbReference>
<dbReference type="SUPFAM" id="SSF52540">
    <property type="entry name" value="P-loop containing nucleoside triphosphate hydrolases"/>
    <property type="match status" value="1"/>
</dbReference>
<feature type="compositionally biased region" description="Basic and acidic residues" evidence="6">
    <location>
        <begin position="1415"/>
        <end position="1432"/>
    </location>
</feature>
<proteinExistence type="inferred from homology"/>
<dbReference type="CDD" id="cd01851">
    <property type="entry name" value="GBP"/>
    <property type="match status" value="1"/>
</dbReference>
<evidence type="ECO:0000313" key="8">
    <source>
        <dbReference type="EMBL" id="CDW87480.1"/>
    </source>
</evidence>
<keyword evidence="5" id="KW-0175">Coiled coil</keyword>
<dbReference type="InterPro" id="IPR015894">
    <property type="entry name" value="Guanylate-bd_N"/>
</dbReference>
<dbReference type="Pfam" id="PF02841">
    <property type="entry name" value="GBP_C"/>
    <property type="match status" value="1"/>
</dbReference>
<dbReference type="InterPro" id="IPR030386">
    <property type="entry name" value="G_GB1_RHD3_dom"/>
</dbReference>
<feature type="coiled-coil region" evidence="5">
    <location>
        <begin position="494"/>
        <end position="685"/>
    </location>
</feature>
<dbReference type="OrthoDB" id="312156at2759"/>
<dbReference type="InParanoid" id="A0A078AYI6"/>
<evidence type="ECO:0000256" key="5">
    <source>
        <dbReference type="SAM" id="Coils"/>
    </source>
</evidence>
<sequence>MQSSRYDNSAFVEEAIPFIIYDPDQSKFVLTQEAIDILRKIDGPIGLVAVAGMYRTGKSYLLNRMLLNRSNGFGVGPTINPCTKGLWLWGKPVPGTTPDGEPINVLIVDTEGLGALDEDSNHDVRIFSLAILLSSYFLYNSVGSIDESALQNLSLVINLTKHIHIKSRGGDDVDTEEYGTYFPSFMWIVRDFTLQLVDQEGEPISSKDYLDKALEIQKGFSDNVEQKNRIRRLMKSFFKERDCCTMIRPLTNEDNLQNLANMDLDELRPEFIEQVMCLRRKVMNRVKPKMLNGRKLTGQMMATLAESYVVSINNGAVPNIENAWSYICKNECHKAIEESLQKFEQIFREQALSKIPMEEEDLNEIYLEAKKEAKTHFQKRAVGNVADEYIRELKTKMSTLFNQIKDENERESIHACHMFLGEAYSFIERRLKNKEFSGFHEYEKDILAFQQYFIDNGPPGPQRRLILLEFCQRAVTEAADFFTKTVINELHLQQSIQQEQHKNLETQLKELKQDHIREKEHFESKLRSAEVEKAELSAIEQSLRENLDRLQQEKNSVERELIEKADRLKKESFREIDEYKQKLQNADQLANDLQRKVYQTESENEKEKALLEQKIEFLERTIQDYQKKENEYSQELKKEKKDHQQWAREIQQKYEQQIKQLNIRLEETTEKLLEAQSSFEDIEQKYSYERTKWEENQASMKNNMSLSHTQYNEMQRNIDDLKTKGRNEVEKLTFELQDLRELSRQKEEELETQVKDRDEEIKNMKNMFEKEMAIFKQKIEFKDVQNSQLKSQLDESRKSHDQMIKAVENKAKESHEGRETAFKQVEDLKEVHQQEMNELLSKFNSTRSTLEEQVDQLNEKYSDLELKYKLLKAEYDKESENFHQQLQSIEQQKQRALDQSKMTDNQKLRLLEEAEERHKVQIEQLEKELDELNQRSSEELRDLQSKSEESLAQLKNTYEIDKVRLEHRLAEEKERALKKQTQLQEEFDQRIRDEQQQHEEDIDMLQEELRENERRNSNLINQLDHDNALMAQKIETLESYLKEKEDRLSKEQNMTASQMEAQLERFNNERKELFIKVETLNTNLTNKDRELTLVKNKLETAIEDAEKKKKALEEYKQEYLVEKNKLQEKIEQLRTKNQEVTDEFMQKKLEDGREIALYKQRLEFQQKKIDDLQKQYDEVSVKYEDRHVQQKLEYQQEIQETILRMTQQKEQSEQKYEQKRKAFKELEGNFQRQIAEIQKERAVLEEKFMNSETKKDEIRLKYQQEIDQLREQLLIASDQVGKDREVFIHENERLKQGLQEMEREYSEIKSLYDKDKALWEGRCSFLEQQKDQAKQDLQEATRKFEMTLEQLQKRGSADRDQRENSQNVLLSTIESKYRQQMKEQLEQNSRLSQELSEKVKYLEKENRQLQSRLQLEQRDKMSDHGSMEKKVQELQECEQRLQKEIDELKQERDRKIVDHQRALEKDREVYKQKIGEIEQKCKELENRRSTMIFEFEKERAKWGLEKDFLTTQKQEVQEQLDRVQRRNEQLLKENERLKSDKNRKGYLYGQGGAGAGATGVTGSYAGKFNSTAFGQHLLKGAGAKENSGVGTSQAFTSGFAKYIGDGNRENSDKTDSNNLPLAMNVQNSIRGLLGSPNPTSYLGSNHNKQGSTGAVSFKSGSNIGKNEYASSTDETNSNN</sequence>
<dbReference type="Gene3D" id="1.20.1000.10">
    <property type="entry name" value="Guanylate-binding protein, C-terminal domain"/>
    <property type="match status" value="1"/>
</dbReference>
<evidence type="ECO:0000256" key="3">
    <source>
        <dbReference type="ARBA" id="ARBA00023134"/>
    </source>
</evidence>
<dbReference type="Proteomes" id="UP000039865">
    <property type="component" value="Unassembled WGS sequence"/>
</dbReference>
<evidence type="ECO:0000256" key="1">
    <source>
        <dbReference type="ARBA" id="ARBA00022741"/>
    </source>
</evidence>
<dbReference type="EMBL" id="CCKQ01015653">
    <property type="protein sequence ID" value="CDW87480.1"/>
    <property type="molecule type" value="Genomic_DNA"/>
</dbReference>
<keyword evidence="9" id="KW-1185">Reference proteome</keyword>